<dbReference type="RefSeq" id="XP_052943489.1">
    <property type="nucleotide sequence ID" value="XM_053085760.1"/>
</dbReference>
<dbReference type="InterPro" id="IPR001138">
    <property type="entry name" value="Zn2Cys6_DnaBD"/>
</dbReference>
<dbReference type="EMBL" id="JAKWFO010000008">
    <property type="protein sequence ID" value="KAI9633712.1"/>
    <property type="molecule type" value="Genomic_DNA"/>
</dbReference>
<protein>
    <submittedName>
        <fullName evidence="5">Specific RNA polymerase II transcription factor</fullName>
    </submittedName>
</protein>
<dbReference type="PROSITE" id="PS00463">
    <property type="entry name" value="ZN2_CY6_FUNGAL_1"/>
    <property type="match status" value="1"/>
</dbReference>
<dbReference type="SMART" id="SM00066">
    <property type="entry name" value="GAL4"/>
    <property type="match status" value="1"/>
</dbReference>
<feature type="compositionally biased region" description="Polar residues" evidence="3">
    <location>
        <begin position="152"/>
        <end position="168"/>
    </location>
</feature>
<dbReference type="PANTHER" id="PTHR31644:SF1">
    <property type="entry name" value="ZN(II)2CYS6 TRANSCRIPTION FACTOR (EUROFUNG)"/>
    <property type="match status" value="1"/>
</dbReference>
<dbReference type="AlphaFoldDB" id="A0AA38H4E1"/>
<dbReference type="Gene3D" id="4.10.240.10">
    <property type="entry name" value="Zn(2)-C6 fungal-type DNA-binding domain"/>
    <property type="match status" value="1"/>
</dbReference>
<dbReference type="GO" id="GO:0008270">
    <property type="term" value="F:zinc ion binding"/>
    <property type="evidence" value="ECO:0007669"/>
    <property type="project" value="InterPro"/>
</dbReference>
<feature type="compositionally biased region" description="Basic residues" evidence="3">
    <location>
        <begin position="228"/>
        <end position="239"/>
    </location>
</feature>
<feature type="region of interest" description="Disordered" evidence="3">
    <location>
        <begin position="42"/>
        <end position="199"/>
    </location>
</feature>
<proteinExistence type="predicted"/>
<evidence type="ECO:0000259" key="4">
    <source>
        <dbReference type="PROSITE" id="PS50048"/>
    </source>
</evidence>
<feature type="domain" description="Zn(2)-C6 fungal-type" evidence="4">
    <location>
        <begin position="30"/>
        <end position="66"/>
    </location>
</feature>
<dbReference type="InterPro" id="IPR036864">
    <property type="entry name" value="Zn2-C6_fun-type_DNA-bd_sf"/>
</dbReference>
<dbReference type="Pfam" id="PF00172">
    <property type="entry name" value="Zn_clus"/>
    <property type="match status" value="1"/>
</dbReference>
<dbReference type="GO" id="GO:0005634">
    <property type="term" value="C:nucleus"/>
    <property type="evidence" value="ECO:0007669"/>
    <property type="project" value="TreeGrafter"/>
</dbReference>
<feature type="region of interest" description="Disordered" evidence="3">
    <location>
        <begin position="224"/>
        <end position="251"/>
    </location>
</feature>
<organism evidence="5 6">
    <name type="scientific">Dioszegia hungarica</name>
    <dbReference type="NCBI Taxonomy" id="4972"/>
    <lineage>
        <taxon>Eukaryota</taxon>
        <taxon>Fungi</taxon>
        <taxon>Dikarya</taxon>
        <taxon>Basidiomycota</taxon>
        <taxon>Agaricomycotina</taxon>
        <taxon>Tremellomycetes</taxon>
        <taxon>Tremellales</taxon>
        <taxon>Bulleribasidiaceae</taxon>
        <taxon>Dioszegia</taxon>
    </lineage>
</organism>
<gene>
    <name evidence="5" type="ORF">MKK02DRAFT_17252</name>
</gene>
<accession>A0AA38H4E1</accession>
<dbReference type="CDD" id="cd12148">
    <property type="entry name" value="fungal_TF_MHR"/>
    <property type="match status" value="1"/>
</dbReference>
<dbReference type="GO" id="GO:0003677">
    <property type="term" value="F:DNA binding"/>
    <property type="evidence" value="ECO:0007669"/>
    <property type="project" value="InterPro"/>
</dbReference>
<dbReference type="GO" id="GO:0006351">
    <property type="term" value="P:DNA-templated transcription"/>
    <property type="evidence" value="ECO:0007669"/>
    <property type="project" value="InterPro"/>
</dbReference>
<keyword evidence="1" id="KW-0479">Metal-binding</keyword>
<dbReference type="SMART" id="SM00906">
    <property type="entry name" value="Fungal_trans"/>
    <property type="match status" value="1"/>
</dbReference>
<keyword evidence="6" id="KW-1185">Reference proteome</keyword>
<evidence type="ECO:0000313" key="6">
    <source>
        <dbReference type="Proteomes" id="UP001164286"/>
    </source>
</evidence>
<evidence type="ECO:0000313" key="5">
    <source>
        <dbReference type="EMBL" id="KAI9633712.1"/>
    </source>
</evidence>
<comment type="caution">
    <text evidence="5">The sequence shown here is derived from an EMBL/GenBank/DDBJ whole genome shotgun (WGS) entry which is preliminary data.</text>
</comment>
<evidence type="ECO:0000256" key="1">
    <source>
        <dbReference type="ARBA" id="ARBA00022723"/>
    </source>
</evidence>
<feature type="compositionally biased region" description="Low complexity" evidence="3">
    <location>
        <begin position="770"/>
        <end position="784"/>
    </location>
</feature>
<feature type="region of interest" description="Disordered" evidence="3">
    <location>
        <begin position="1"/>
        <end position="22"/>
    </location>
</feature>
<dbReference type="InterPro" id="IPR007219">
    <property type="entry name" value="XnlR_reg_dom"/>
</dbReference>
<dbReference type="InterPro" id="IPR052780">
    <property type="entry name" value="AAA_Catabolism_Regulators"/>
</dbReference>
<name>A0AA38H4E1_9TREE</name>
<evidence type="ECO:0000256" key="3">
    <source>
        <dbReference type="SAM" id="MobiDB-lite"/>
    </source>
</evidence>
<feature type="region of interest" description="Disordered" evidence="3">
    <location>
        <begin position="737"/>
        <end position="784"/>
    </location>
</feature>
<feature type="compositionally biased region" description="Polar residues" evidence="3">
    <location>
        <begin position="125"/>
        <end position="134"/>
    </location>
</feature>
<sequence>MDESYTSQYDEGGTPPAGAGRDKIKRSYRACLHCRSRKAKCDLGDIDAPSEPPCGRCRRESRECVFAPSRRGGNNAKRKQKDESQEGSEAAPDSPQPFGNRPHFDPNMPMDPRLQRRFGAPLNDILQSPTQNPYSLALGVGQDPSPAHTVSPAHSTNQPPTPHNQNHQAGAGRHLPPPGEGSTSPKRRRLHLNPPLHAADPSSIVVADMQNESDALHILAMASDAGRGKGKGQQRRSRSPSKAASISRGPRPIKPLTEFPLIKLGIVREDQVVMLSEVFFRCHHHLYPMVPSAIIPRTPEQVAVFAQNERYLLTAIIIIASRNDLSLRDVHDKSWAVFRGWLSDIQCLGAPPTIGLVEGLLLLAENLPRDPARARKSDPDLHAIGYGDDVHGAENRQAWMLIGAAIRNAYGLGLEKASLKTTMLITDSERTLEGERARLAWTYCYLFDRHVSLRLGLAFWCRGPTLCFQGFSSSAQTGPPAGARNFPFLREIRPNEGDYPQEDLAGLLQAHVELTQLMSNAHDVLYPNAARTRSLVLYGEYFKYLDELSRSLDGFKILWRDKKWNIFPLNDTVWTMFYYVQLYICAFSFQAHVERAAMRAEEEYRVLDEQHHAGGASNDLPRPPLSLFPRGAAASPDARYIFQSCEAARTLLHICVNSLSPGGALPFLPSRYLLWFTYAAIVLLKALYSGAMLRADHAETLKLVDRLCGCLAAASTDEEHPAVRYGRQLEELSKKLAGQGDTKTTGSPTGGHTVPLPPMQRSRNGDHPSSHPSMSSSSLPWLNPNHPTPQMPFYPPSSSPSWTLPVAPADNPQMNFAYPSTPLPLQSSYIPPPGQQPMSDLHGLPHPHSDALGLGAGQNHLGFVQLDDWFGTGNLGGGGAGGPANGAVGGDDDGNGGFGALDLQDFWMKVGPGEAQGGFPFR</sequence>
<reference evidence="5" key="1">
    <citation type="journal article" date="2022" name="G3 (Bethesda)">
        <title>High quality genome of the basidiomycete yeast Dioszegia hungarica PDD-24b-2 isolated from cloud water.</title>
        <authorList>
            <person name="Jarrige D."/>
            <person name="Haridas S."/>
            <person name="Bleykasten-Grosshans C."/>
            <person name="Joly M."/>
            <person name="Nadalig T."/>
            <person name="Sancelme M."/>
            <person name="Vuilleumier S."/>
            <person name="Grigoriev I.V."/>
            <person name="Amato P."/>
            <person name="Bringel F."/>
        </authorList>
    </citation>
    <scope>NUCLEOTIDE SEQUENCE</scope>
    <source>
        <strain evidence="5">PDD-24b-2</strain>
    </source>
</reference>
<keyword evidence="2" id="KW-0539">Nucleus</keyword>
<dbReference type="GeneID" id="77724961"/>
<dbReference type="CDD" id="cd00067">
    <property type="entry name" value="GAL4"/>
    <property type="match status" value="1"/>
</dbReference>
<dbReference type="SUPFAM" id="SSF57701">
    <property type="entry name" value="Zn2/Cys6 DNA-binding domain"/>
    <property type="match status" value="1"/>
</dbReference>
<evidence type="ECO:0000256" key="2">
    <source>
        <dbReference type="ARBA" id="ARBA00023242"/>
    </source>
</evidence>
<dbReference type="GO" id="GO:0000981">
    <property type="term" value="F:DNA-binding transcription factor activity, RNA polymerase II-specific"/>
    <property type="evidence" value="ECO:0007669"/>
    <property type="project" value="InterPro"/>
</dbReference>
<dbReference type="PROSITE" id="PS50048">
    <property type="entry name" value="ZN2_CY6_FUNGAL_2"/>
    <property type="match status" value="1"/>
</dbReference>
<dbReference type="Proteomes" id="UP001164286">
    <property type="component" value="Unassembled WGS sequence"/>
</dbReference>
<dbReference type="PANTHER" id="PTHR31644">
    <property type="entry name" value="TRANSCRIPTIONAL ACTIVATOR ARO80-RELATED"/>
    <property type="match status" value="1"/>
</dbReference>